<proteinExistence type="predicted"/>
<reference evidence="1" key="1">
    <citation type="submission" date="2021-01" db="EMBL/GenBank/DDBJ databases">
        <authorList>
            <consortium name="Genoscope - CEA"/>
            <person name="William W."/>
        </authorList>
    </citation>
    <scope>NUCLEOTIDE SEQUENCE</scope>
</reference>
<dbReference type="Proteomes" id="UP000692954">
    <property type="component" value="Unassembled WGS sequence"/>
</dbReference>
<name>A0A8S1RTA9_9CILI</name>
<evidence type="ECO:0000313" key="2">
    <source>
        <dbReference type="Proteomes" id="UP000692954"/>
    </source>
</evidence>
<sequence>MKEIINYQGIGGSYDEEGNQKKIGKWVELFEGFWNQVVVTLIGQYNMNGMKVGKWDILWDGSNIGGGSYDEEGNSKKIGNWVELDEGFHMQKQVLHQGSYNKNGMKVDKWDICWYYKGQFGGGSYDKEGNQIKIGYWVELDEKFSYYFQLTQRGSYDLNGRKAGRWEFIYRQEDKIKTIGEGVYNVKEGNQIKIGRWVETDERFSRFNKITNSGSYNINGMKVGRWAILYQGENKVEFEQIGGGSYDKEGNQIKIGEWIELDEKFAKFYQVTHQGSYNKNGMKVGRWDIMYNDYGSGIYQQIGGGSYDEEGNQKKIGRWVELDEKSKHYVKGSLNGEYNMKGQKVGIWVEKDIELNENSGEESDN</sequence>
<dbReference type="EMBL" id="CAJJDN010000393">
    <property type="protein sequence ID" value="CAD8131166.1"/>
    <property type="molecule type" value="Genomic_DNA"/>
</dbReference>
<dbReference type="PANTHER" id="PTHR33706">
    <property type="entry name" value="MORN VARIANT REPEAT PROTEIN"/>
    <property type="match status" value="1"/>
</dbReference>
<keyword evidence="2" id="KW-1185">Reference proteome</keyword>
<comment type="caution">
    <text evidence="1">The sequence shown here is derived from an EMBL/GenBank/DDBJ whole genome shotgun (WGS) entry which is preliminary data.</text>
</comment>
<dbReference type="AlphaFoldDB" id="A0A8S1RTA9"/>
<accession>A0A8S1RTA9</accession>
<protein>
    <submittedName>
        <fullName evidence="1">Uncharacterized protein</fullName>
    </submittedName>
</protein>
<gene>
    <name evidence="1" type="ORF">PSON_ATCC_30995.1.T3930005</name>
</gene>
<organism evidence="1 2">
    <name type="scientific">Paramecium sonneborni</name>
    <dbReference type="NCBI Taxonomy" id="65129"/>
    <lineage>
        <taxon>Eukaryota</taxon>
        <taxon>Sar</taxon>
        <taxon>Alveolata</taxon>
        <taxon>Ciliophora</taxon>
        <taxon>Intramacronucleata</taxon>
        <taxon>Oligohymenophorea</taxon>
        <taxon>Peniculida</taxon>
        <taxon>Parameciidae</taxon>
        <taxon>Paramecium</taxon>
    </lineage>
</organism>
<dbReference type="PANTHER" id="PTHR33706:SF1">
    <property type="entry name" value="TPR REPEAT PROTEIN"/>
    <property type="match status" value="1"/>
</dbReference>
<evidence type="ECO:0000313" key="1">
    <source>
        <dbReference type="EMBL" id="CAD8131166.1"/>
    </source>
</evidence>